<sequence>MATKLALPSISYKQPLFAREELVRRWGDRHHFVRSASELEAFINIVSRRKEFRSMEVDRKLAMEALDFYNKVVADGRYIWQLRDRGEEVAKELGVKVSRKALDVVVGAASITMPAEMGNDVTIVVAVVIVIACAAKPGDIREIIIDHSQAVELKM</sequence>
<name>A0A1R3VHU1_9HYPH</name>
<dbReference type="Proteomes" id="UP000188388">
    <property type="component" value="Unassembled WGS sequence"/>
</dbReference>
<reference evidence="2" key="1">
    <citation type="submission" date="2017-01" db="EMBL/GenBank/DDBJ databases">
        <authorList>
            <person name="Brunel B."/>
        </authorList>
    </citation>
    <scope>NUCLEOTIDE SEQUENCE [LARGE SCALE GENOMIC DNA]</scope>
</reference>
<evidence type="ECO:0000313" key="1">
    <source>
        <dbReference type="EMBL" id="SIT59468.1"/>
    </source>
</evidence>
<protein>
    <submittedName>
        <fullName evidence="1">Uncharacterized protein</fullName>
    </submittedName>
</protein>
<keyword evidence="2" id="KW-1185">Reference proteome</keyword>
<gene>
    <name evidence="1" type="ORF">BQ8794_70398</name>
</gene>
<proteinExistence type="predicted"/>
<organism evidence="1 2">
    <name type="scientific">Mesorhizobium prunaredense</name>
    <dbReference type="NCBI Taxonomy" id="1631249"/>
    <lineage>
        <taxon>Bacteria</taxon>
        <taxon>Pseudomonadati</taxon>
        <taxon>Pseudomonadota</taxon>
        <taxon>Alphaproteobacteria</taxon>
        <taxon>Hyphomicrobiales</taxon>
        <taxon>Phyllobacteriaceae</taxon>
        <taxon>Mesorhizobium</taxon>
    </lineage>
</organism>
<evidence type="ECO:0000313" key="2">
    <source>
        <dbReference type="Proteomes" id="UP000188388"/>
    </source>
</evidence>
<dbReference type="STRING" id="1631249.BQ8794_70398"/>
<dbReference type="EMBL" id="FTPD01000067">
    <property type="protein sequence ID" value="SIT59468.1"/>
    <property type="molecule type" value="Genomic_DNA"/>
</dbReference>
<dbReference type="RefSeq" id="WP_077383132.1">
    <property type="nucleotide sequence ID" value="NZ_FTPD01000067.1"/>
</dbReference>
<accession>A0A1R3VHU1</accession>
<dbReference type="AlphaFoldDB" id="A0A1R3VHU1"/>